<accession>A0ABT0L754</accession>
<gene>
    <name evidence="3" type="ORF">L2764_01520</name>
</gene>
<feature type="region of interest" description="Disordered" evidence="1">
    <location>
        <begin position="1"/>
        <end position="26"/>
    </location>
</feature>
<dbReference type="InterPro" id="IPR011990">
    <property type="entry name" value="TPR-like_helical_dom_sf"/>
</dbReference>
<dbReference type="Gene3D" id="1.25.40.10">
    <property type="entry name" value="Tetratricopeptide repeat domain"/>
    <property type="match status" value="1"/>
</dbReference>
<evidence type="ECO:0000313" key="4">
    <source>
        <dbReference type="Proteomes" id="UP001203423"/>
    </source>
</evidence>
<name>A0ABT0L754_9GAMM</name>
<evidence type="ECO:0000259" key="2">
    <source>
        <dbReference type="Pfam" id="PF13302"/>
    </source>
</evidence>
<organism evidence="3 4">
    <name type="scientific">Shewanella surugensis</name>
    <dbReference type="NCBI Taxonomy" id="212020"/>
    <lineage>
        <taxon>Bacteria</taxon>
        <taxon>Pseudomonadati</taxon>
        <taxon>Pseudomonadota</taxon>
        <taxon>Gammaproteobacteria</taxon>
        <taxon>Alteromonadales</taxon>
        <taxon>Shewanellaceae</taxon>
        <taxon>Shewanella</taxon>
    </lineage>
</organism>
<dbReference type="RefSeq" id="WP_248938480.1">
    <property type="nucleotide sequence ID" value="NZ_JAKIKS010000003.1"/>
</dbReference>
<dbReference type="Pfam" id="PF13302">
    <property type="entry name" value="Acetyltransf_3"/>
    <property type="match status" value="1"/>
</dbReference>
<sequence>MNPLFSSLMQSDQNSASEAPENAHTSAENQTITLQVAQLEPMPPAAEQHNSEQNFVPFEQAAFWQQQLAHYQQAGPKLWQQGLIGHDISHLPTMVNSYCQILVKYLLDGLYNGAIDDSQPIYVLELGAGCGRFAILVLQRLDTLLTEYGLDDIKLCYLLSDCSEKNRQFIQTHPYLQPYFKSAKARVIDADSAFFNANKASSKASSDIAADIIDYRAFEAAFVVNNESANNESANDKPVNDEVISAELKTDAAKAQSDKARPDGAQTKNPLIVMANHFFSRLPQALFYLHYGQLYRCELLAADPDKPDDSGGESTQENSILYNKKQDSVCWQYRWGKIDDINTWLVGQVQTLQPLLIKQLQHQLTNDLAQLPHQPLLLPIAALAALDKLQQQHPQGLMLLTADFGPTTIDELKQVQLFSPNKVSPKKAPSALVAGLTPLATEHELLVPPDITQLALPATMGMSMDSLAGSETHAWSLNWPVNFLSLTDWAAHNAGLSRSIKQRRQGTAFNITMIDSAQRDFVMTKLAVEQYLVNTNPDDSQIVIKSLRGAVNVLSEQEILSHLRSSDDDPKLLKVFLPRLLKQGVLINSRISWCQTLSQVWQHYIPIGEFNLLDHEQGGHEQTEREQADEFAFKLGLLAIDLSHWSLAKACFISCIHWYGESTAVFHNLALVCQATNELELALNFAELALALSPDDTQAAALQGNIADYQNHCAELSWFNSEKASEDLSISSTLSSRISARIGLRISSKISLTPLAPQHVSEFYLQYRDPQIAPLTRSFELSSPAQVQAAISHWQQDHQRASYAVIHAELGFVGCTSLEFRDANLDTAPIVQAEQTEQDNQQVQKSNTSAYFSFWIGADYQNSGFGQQAALLCIEQAKAIAEQGKLEQLITSVWSFNRCSIHVLEKVGFKPLAQSEAQNAEPEKGEQQEVFYCLPLFTSE</sequence>
<feature type="domain" description="N-acetyltransferase" evidence="2">
    <location>
        <begin position="751"/>
        <end position="910"/>
    </location>
</feature>
<dbReference type="SUPFAM" id="SSF55729">
    <property type="entry name" value="Acyl-CoA N-acyltransferases (Nat)"/>
    <property type="match status" value="1"/>
</dbReference>
<dbReference type="EMBL" id="JAKIKS010000003">
    <property type="protein sequence ID" value="MCL1123192.1"/>
    <property type="molecule type" value="Genomic_DNA"/>
</dbReference>
<evidence type="ECO:0000256" key="1">
    <source>
        <dbReference type="SAM" id="MobiDB-lite"/>
    </source>
</evidence>
<reference evidence="3 4" key="1">
    <citation type="submission" date="2022-01" db="EMBL/GenBank/DDBJ databases">
        <title>Whole genome-based taxonomy of the Shewanellaceae.</title>
        <authorList>
            <person name="Martin-Rodriguez A.J."/>
        </authorList>
    </citation>
    <scope>NUCLEOTIDE SEQUENCE [LARGE SCALE GENOMIC DNA]</scope>
    <source>
        <strain evidence="3 4">DSM 17177</strain>
    </source>
</reference>
<dbReference type="InterPro" id="IPR016181">
    <property type="entry name" value="Acyl_CoA_acyltransferase"/>
</dbReference>
<proteinExistence type="predicted"/>
<keyword evidence="4" id="KW-1185">Reference proteome</keyword>
<dbReference type="Proteomes" id="UP001203423">
    <property type="component" value="Unassembled WGS sequence"/>
</dbReference>
<protein>
    <submittedName>
        <fullName evidence="3">GNAT family N-acetyltransferase</fullName>
    </submittedName>
</protein>
<dbReference type="Gene3D" id="3.40.630.30">
    <property type="match status" value="1"/>
</dbReference>
<comment type="caution">
    <text evidence="3">The sequence shown here is derived from an EMBL/GenBank/DDBJ whole genome shotgun (WGS) entry which is preliminary data.</text>
</comment>
<dbReference type="InterPro" id="IPR000182">
    <property type="entry name" value="GNAT_dom"/>
</dbReference>
<evidence type="ECO:0000313" key="3">
    <source>
        <dbReference type="EMBL" id="MCL1123192.1"/>
    </source>
</evidence>
<dbReference type="SUPFAM" id="SSF48452">
    <property type="entry name" value="TPR-like"/>
    <property type="match status" value="1"/>
</dbReference>